<keyword evidence="1" id="KW-1133">Transmembrane helix</keyword>
<dbReference type="EMBL" id="CP054139">
    <property type="protein sequence ID" value="QKJ31189.1"/>
    <property type="molecule type" value="Genomic_DNA"/>
</dbReference>
<evidence type="ECO:0000313" key="3">
    <source>
        <dbReference type="Proteomes" id="UP000505355"/>
    </source>
</evidence>
<evidence type="ECO:0000256" key="1">
    <source>
        <dbReference type="SAM" id="Phobius"/>
    </source>
</evidence>
<keyword evidence="3" id="KW-1185">Reference proteome</keyword>
<dbReference type="Proteomes" id="UP000505355">
    <property type="component" value="Chromosome"/>
</dbReference>
<keyword evidence="1" id="KW-0812">Transmembrane</keyword>
<accession>A0A7D4QUJ8</accession>
<protein>
    <submittedName>
        <fullName evidence="2">Uncharacterized protein</fullName>
    </submittedName>
</protein>
<reference evidence="2 3" key="1">
    <citation type="submission" date="2020-05" db="EMBL/GenBank/DDBJ databases">
        <title>Mucilaginibacter mali sp. nov.</title>
        <authorList>
            <person name="Kim H.S."/>
            <person name="Lee K.C."/>
            <person name="Suh M.K."/>
            <person name="Kim J.-S."/>
            <person name="Han K.-I."/>
            <person name="Eom M.K."/>
            <person name="Shin Y.K."/>
            <person name="Lee J.-S."/>
        </authorList>
    </citation>
    <scope>NUCLEOTIDE SEQUENCE [LARGE SCALE GENOMIC DNA]</scope>
    <source>
        <strain evidence="2 3">G2-14</strain>
    </source>
</reference>
<gene>
    <name evidence="2" type="ORF">HQ865_15970</name>
</gene>
<proteinExistence type="predicted"/>
<organism evidence="2 3">
    <name type="scientific">Mucilaginibacter mali</name>
    <dbReference type="NCBI Taxonomy" id="2740462"/>
    <lineage>
        <taxon>Bacteria</taxon>
        <taxon>Pseudomonadati</taxon>
        <taxon>Bacteroidota</taxon>
        <taxon>Sphingobacteriia</taxon>
        <taxon>Sphingobacteriales</taxon>
        <taxon>Sphingobacteriaceae</taxon>
        <taxon>Mucilaginibacter</taxon>
    </lineage>
</organism>
<name>A0A7D4QUJ8_9SPHI</name>
<feature type="transmembrane region" description="Helical" evidence="1">
    <location>
        <begin position="20"/>
        <end position="48"/>
    </location>
</feature>
<dbReference type="RefSeq" id="WP_173415855.1">
    <property type="nucleotide sequence ID" value="NZ_CP054139.1"/>
</dbReference>
<dbReference type="KEGG" id="mmab:HQ865_15970"/>
<sequence>MKKLLHPLRYLFAEASVVNVLCLFTVILLLCLSAKQLAIILVCIASMFRKITSNQ</sequence>
<dbReference type="AlphaFoldDB" id="A0A7D4QUJ8"/>
<evidence type="ECO:0000313" key="2">
    <source>
        <dbReference type="EMBL" id="QKJ31189.1"/>
    </source>
</evidence>
<keyword evidence="1" id="KW-0472">Membrane</keyword>